<dbReference type="EMBL" id="LN854557">
    <property type="protein sequence ID" value="CRL44974.1"/>
    <property type="molecule type" value="Genomic_DNA"/>
</dbReference>
<organism evidence="1 2">
    <name type="scientific">Sodalis glossinidius (strain morsitans)</name>
    <dbReference type="NCBI Taxonomy" id="343509"/>
    <lineage>
        <taxon>Bacteria</taxon>
        <taxon>Pseudomonadati</taxon>
        <taxon>Pseudomonadota</taxon>
        <taxon>Gammaproteobacteria</taxon>
        <taxon>Enterobacterales</taxon>
        <taxon>Bruguierivoracaceae</taxon>
        <taxon>Sodalis</taxon>
    </lineage>
</organism>
<dbReference type="RefSeq" id="WP_158302366.1">
    <property type="nucleotide sequence ID" value="NC_007712.1"/>
</dbReference>
<proteinExistence type="predicted"/>
<protein>
    <submittedName>
        <fullName evidence="1">Uncharacterized protein</fullName>
    </submittedName>
</protein>
<evidence type="ECO:0000313" key="2">
    <source>
        <dbReference type="Proteomes" id="UP000245838"/>
    </source>
</evidence>
<dbReference type="AlphaFoldDB" id="A0A193QIG6"/>
<name>A0A193QIG6_SODGM</name>
<dbReference type="Proteomes" id="UP000245838">
    <property type="component" value="Chromosome sggmmb4_Chromosome"/>
</dbReference>
<reference evidence="1 2" key="1">
    <citation type="submission" date="2015-05" db="EMBL/GenBank/DDBJ databases">
        <authorList>
            <person name="Goodhead I."/>
        </authorList>
    </citation>
    <scope>NUCLEOTIDE SEQUENCE [LARGE SCALE GENOMIC DNA]</scope>
    <source>
        <strain evidence="2">morsitans</strain>
    </source>
</reference>
<gene>
    <name evidence="1" type="ORF">SGGMMB4_02410</name>
</gene>
<sequence length="57" mass="6638">MDTNSHKIMVRFYNASGTAWQFPDGAIIHNAYEAQRKADKLGMILEKRNLRRFSNSH</sequence>
<accession>A0A193QIG6</accession>
<dbReference type="OrthoDB" id="6644458at2"/>
<evidence type="ECO:0000313" key="1">
    <source>
        <dbReference type="EMBL" id="CRL44974.1"/>
    </source>
</evidence>